<comment type="caution">
    <text evidence="2">The sequence shown here is derived from an EMBL/GenBank/DDBJ whole genome shotgun (WGS) entry which is preliminary data.</text>
</comment>
<dbReference type="AlphaFoldDB" id="A0A6D2KLJ1"/>
<reference evidence="2" key="1">
    <citation type="submission" date="2020-01" db="EMBL/GenBank/DDBJ databases">
        <authorList>
            <person name="Mishra B."/>
        </authorList>
    </citation>
    <scope>NUCLEOTIDE SEQUENCE [LARGE SCALE GENOMIC DNA]</scope>
</reference>
<proteinExistence type="predicted"/>
<evidence type="ECO:0000256" key="1">
    <source>
        <dbReference type="SAM" id="MobiDB-lite"/>
    </source>
</evidence>
<name>A0A6D2KLJ1_9BRAS</name>
<evidence type="ECO:0000313" key="3">
    <source>
        <dbReference type="Proteomes" id="UP000467841"/>
    </source>
</evidence>
<organism evidence="2 3">
    <name type="scientific">Microthlaspi erraticum</name>
    <dbReference type="NCBI Taxonomy" id="1685480"/>
    <lineage>
        <taxon>Eukaryota</taxon>
        <taxon>Viridiplantae</taxon>
        <taxon>Streptophyta</taxon>
        <taxon>Embryophyta</taxon>
        <taxon>Tracheophyta</taxon>
        <taxon>Spermatophyta</taxon>
        <taxon>Magnoliopsida</taxon>
        <taxon>eudicotyledons</taxon>
        <taxon>Gunneridae</taxon>
        <taxon>Pentapetalae</taxon>
        <taxon>rosids</taxon>
        <taxon>malvids</taxon>
        <taxon>Brassicales</taxon>
        <taxon>Brassicaceae</taxon>
        <taxon>Coluteocarpeae</taxon>
        <taxon>Microthlaspi</taxon>
    </lineage>
</organism>
<dbReference type="EMBL" id="CACVBM020001706">
    <property type="protein sequence ID" value="CAA7057826.1"/>
    <property type="molecule type" value="Genomic_DNA"/>
</dbReference>
<sequence length="75" mass="8042">MIPIILSFPTSKSITILPLVTLTTTTTLTPPPPQSKLPQPELAVRSESPSISPQRALSPSAGEEQMCLLDRCSNL</sequence>
<feature type="region of interest" description="Disordered" evidence="1">
    <location>
        <begin position="24"/>
        <end position="63"/>
    </location>
</feature>
<accession>A0A6D2KLJ1</accession>
<dbReference type="Proteomes" id="UP000467841">
    <property type="component" value="Unassembled WGS sequence"/>
</dbReference>
<evidence type="ECO:0000313" key="2">
    <source>
        <dbReference type="EMBL" id="CAA7057826.1"/>
    </source>
</evidence>
<gene>
    <name evidence="2" type="ORF">MERR_LOCUS45062</name>
</gene>
<feature type="compositionally biased region" description="Polar residues" evidence="1">
    <location>
        <begin position="47"/>
        <end position="57"/>
    </location>
</feature>
<protein>
    <submittedName>
        <fullName evidence="2">Uncharacterized protein</fullName>
    </submittedName>
</protein>
<keyword evidence="3" id="KW-1185">Reference proteome</keyword>